<dbReference type="InterPro" id="IPR036291">
    <property type="entry name" value="NAD(P)-bd_dom_sf"/>
</dbReference>
<evidence type="ECO:0000259" key="3">
    <source>
        <dbReference type="Pfam" id="PF02826"/>
    </source>
</evidence>
<dbReference type="SUPFAM" id="SSF51735">
    <property type="entry name" value="NAD(P)-binding Rossmann-fold domains"/>
    <property type="match status" value="1"/>
</dbReference>
<dbReference type="EMBL" id="CP026923">
    <property type="protein sequence ID" value="AVG23802.1"/>
    <property type="molecule type" value="Genomic_DNA"/>
</dbReference>
<dbReference type="InterPro" id="IPR050223">
    <property type="entry name" value="D-isomer_2-hydroxyacid_DH"/>
</dbReference>
<dbReference type="AlphaFoldDB" id="A0A2L2BQB6"/>
<evidence type="ECO:0000256" key="1">
    <source>
        <dbReference type="ARBA" id="ARBA00023002"/>
    </source>
</evidence>
<organism evidence="4 5">
    <name type="scientific">Pontimonas salivibrio</name>
    <dbReference type="NCBI Taxonomy" id="1159327"/>
    <lineage>
        <taxon>Bacteria</taxon>
        <taxon>Bacillati</taxon>
        <taxon>Actinomycetota</taxon>
        <taxon>Actinomycetes</taxon>
        <taxon>Micrococcales</taxon>
        <taxon>Microbacteriaceae</taxon>
        <taxon>Pontimonas</taxon>
    </lineage>
</organism>
<evidence type="ECO:0000256" key="2">
    <source>
        <dbReference type="ARBA" id="ARBA00023027"/>
    </source>
</evidence>
<reference evidence="4 5" key="1">
    <citation type="submission" date="2018-02" db="EMBL/GenBank/DDBJ databases">
        <title>Complete genome of the streamlined marine actinobacterium Pontimonas salivibrio CL-TW6 adapted to coastal planktonic lifestype.</title>
        <authorList>
            <person name="Cho B.C."/>
            <person name="Hardies S.C."/>
            <person name="Jang G.I."/>
            <person name="Hwang C.Y."/>
        </authorList>
    </citation>
    <scope>NUCLEOTIDE SEQUENCE [LARGE SCALE GENOMIC DNA]</scope>
    <source>
        <strain evidence="4 5">CL-TW6</strain>
    </source>
</reference>
<dbReference type="Pfam" id="PF02826">
    <property type="entry name" value="2-Hacid_dh_C"/>
    <property type="match status" value="1"/>
</dbReference>
<dbReference type="GO" id="GO:0016618">
    <property type="term" value="F:hydroxypyruvate reductase [NAD(P)H] activity"/>
    <property type="evidence" value="ECO:0007669"/>
    <property type="project" value="TreeGrafter"/>
</dbReference>
<keyword evidence="5" id="KW-1185">Reference proteome</keyword>
<dbReference type="Proteomes" id="UP000243077">
    <property type="component" value="Chromosome"/>
</dbReference>
<dbReference type="PANTHER" id="PTHR10996">
    <property type="entry name" value="2-HYDROXYACID DEHYDROGENASE-RELATED"/>
    <property type="match status" value="1"/>
</dbReference>
<dbReference type="RefSeq" id="WP_245868001.1">
    <property type="nucleotide sequence ID" value="NZ_CP026923.1"/>
</dbReference>
<evidence type="ECO:0000313" key="5">
    <source>
        <dbReference type="Proteomes" id="UP000243077"/>
    </source>
</evidence>
<sequence length="336" mass="35747">MIERPHQHDEGRYLAPSTAHRALTGGPIAVAPTRGEAFVAAVRAGGGDVQPLDENTKGLVWLSETRSDELSDILQQHPGIEWLQLPWAGVDAFSSILNGLAGTNEQDRPVVTSAKGAYSEPVAEHALALLLATLRELPQKARAARWKDERTGLSLFGNRVLLVGAGGVARAFMDLLAPFHCEVTVVRRDPSQHMEGAAKTVGQDGWRELLPEIDAVVLAAAHTDSTRAMWAAPEFDALPQHAVFVNIARGPLVDTPALVSALKSGNIAGAGLDVTDPEPLPDGHPLFDIPECVITSHAADTPAMTRPLLAARVTHNTKAFLSGSPLRGVVSVEEGY</sequence>
<dbReference type="InterPro" id="IPR006140">
    <property type="entry name" value="D-isomer_DH_NAD-bd"/>
</dbReference>
<accession>A0A2L2BQB6</accession>
<keyword evidence="1" id="KW-0560">Oxidoreductase</keyword>
<dbReference type="KEGG" id="psai:C3B54_11823"/>
<proteinExistence type="predicted"/>
<dbReference type="GO" id="GO:0051287">
    <property type="term" value="F:NAD binding"/>
    <property type="evidence" value="ECO:0007669"/>
    <property type="project" value="InterPro"/>
</dbReference>
<dbReference type="PANTHER" id="PTHR10996:SF178">
    <property type="entry name" value="2-HYDROXYACID DEHYDROGENASE YGL185C-RELATED"/>
    <property type="match status" value="1"/>
</dbReference>
<dbReference type="GO" id="GO:0005829">
    <property type="term" value="C:cytosol"/>
    <property type="evidence" value="ECO:0007669"/>
    <property type="project" value="TreeGrafter"/>
</dbReference>
<keyword evidence="2" id="KW-0520">NAD</keyword>
<dbReference type="Gene3D" id="3.40.50.720">
    <property type="entry name" value="NAD(P)-binding Rossmann-like Domain"/>
    <property type="match status" value="2"/>
</dbReference>
<gene>
    <name evidence="4" type="ORF">C3B54_11823</name>
</gene>
<feature type="domain" description="D-isomer specific 2-hydroxyacid dehydrogenase NAD-binding" evidence="3">
    <location>
        <begin position="128"/>
        <end position="299"/>
    </location>
</feature>
<name>A0A2L2BQB6_9MICO</name>
<evidence type="ECO:0000313" key="4">
    <source>
        <dbReference type="EMBL" id="AVG23802.1"/>
    </source>
</evidence>
<protein>
    <submittedName>
        <fullName evidence="4">Phosphoglycerate dehydrogenase-like protein</fullName>
    </submittedName>
</protein>
<dbReference type="GO" id="GO:0030267">
    <property type="term" value="F:glyoxylate reductase (NADPH) activity"/>
    <property type="evidence" value="ECO:0007669"/>
    <property type="project" value="TreeGrafter"/>
</dbReference>